<evidence type="ECO:0000256" key="5">
    <source>
        <dbReference type="ARBA" id="ARBA00023136"/>
    </source>
</evidence>
<feature type="transmembrane region" description="Helical" evidence="6">
    <location>
        <begin position="165"/>
        <end position="187"/>
    </location>
</feature>
<comment type="caution">
    <text evidence="8">The sequence shown here is derived from an EMBL/GenBank/DDBJ whole genome shotgun (WGS) entry which is preliminary data.</text>
</comment>
<sequence length="216" mass="24280">MSKIKTRIFHDFFRVCKKYYFIILLVPCLVTSIVYLLTVYVIPENYEAKTQLLVSIQNENNEQRLDELRSSIQLLGTFSSITQSQRIMNQAAMQLNQQVIHEKLSVSIDENSLIVTLKARGENKKSAVLVVNTIADLVAKDFSNLFKGADVTILEKANTANQPSILFQLILAMITGGCSALAFLFFLSISNLVISNEEQIKELGLIYLGDVTLIKK</sequence>
<evidence type="ECO:0000256" key="6">
    <source>
        <dbReference type="SAM" id="Phobius"/>
    </source>
</evidence>
<evidence type="ECO:0000256" key="4">
    <source>
        <dbReference type="ARBA" id="ARBA00022989"/>
    </source>
</evidence>
<evidence type="ECO:0000256" key="2">
    <source>
        <dbReference type="ARBA" id="ARBA00022475"/>
    </source>
</evidence>
<evidence type="ECO:0000313" key="9">
    <source>
        <dbReference type="Proteomes" id="UP001290462"/>
    </source>
</evidence>
<gene>
    <name evidence="8" type="ORF">RAK27_10490</name>
</gene>
<dbReference type="Proteomes" id="UP001290462">
    <property type="component" value="Unassembled WGS sequence"/>
</dbReference>
<keyword evidence="4 6" id="KW-1133">Transmembrane helix</keyword>
<reference evidence="8" key="1">
    <citation type="submission" date="2023-08" db="EMBL/GenBank/DDBJ databases">
        <title>Genomic characterization of piscicolin 126 produced by Carnobacterium maltaromaticum CM22 strain isolated from salmon (Salmo salar).</title>
        <authorList>
            <person name="Gonzalez-Gragera E."/>
            <person name="Garcia-Lopez J.D."/>
            <person name="Teso-Perez C."/>
            <person name="Gimenez-Hernandez I."/>
            <person name="Peralta-Sanchez J.M."/>
            <person name="Valdivia E."/>
            <person name="Montalban-Lopez M."/>
            <person name="Martin-Platero A.M."/>
            <person name="Banos A."/>
            <person name="Martinez-Bueno M."/>
        </authorList>
    </citation>
    <scope>NUCLEOTIDE SEQUENCE</scope>
    <source>
        <strain evidence="8">CM22</strain>
    </source>
</reference>
<evidence type="ECO:0000259" key="7">
    <source>
        <dbReference type="Pfam" id="PF02706"/>
    </source>
</evidence>
<evidence type="ECO:0000313" key="8">
    <source>
        <dbReference type="EMBL" id="MDZ5759086.1"/>
    </source>
</evidence>
<keyword evidence="5 6" id="KW-0472">Membrane</keyword>
<feature type="transmembrane region" description="Helical" evidence="6">
    <location>
        <begin position="20"/>
        <end position="42"/>
    </location>
</feature>
<organism evidence="8 9">
    <name type="scientific">Carnobacterium maltaromaticum</name>
    <name type="common">Carnobacterium piscicola</name>
    <dbReference type="NCBI Taxonomy" id="2751"/>
    <lineage>
        <taxon>Bacteria</taxon>
        <taxon>Bacillati</taxon>
        <taxon>Bacillota</taxon>
        <taxon>Bacilli</taxon>
        <taxon>Lactobacillales</taxon>
        <taxon>Carnobacteriaceae</taxon>
        <taxon>Carnobacterium</taxon>
    </lineage>
</organism>
<dbReference type="GO" id="GO:0005886">
    <property type="term" value="C:plasma membrane"/>
    <property type="evidence" value="ECO:0007669"/>
    <property type="project" value="UniProtKB-SubCell"/>
</dbReference>
<dbReference type="EMBL" id="JAVBVO010000003">
    <property type="protein sequence ID" value="MDZ5759086.1"/>
    <property type="molecule type" value="Genomic_DNA"/>
</dbReference>
<name>A0AAW9K026_CARML</name>
<dbReference type="RefSeq" id="WP_010052787.1">
    <property type="nucleotide sequence ID" value="NZ_CBCPKA010000003.1"/>
</dbReference>
<dbReference type="InterPro" id="IPR003856">
    <property type="entry name" value="LPS_length_determ_N"/>
</dbReference>
<evidence type="ECO:0000256" key="3">
    <source>
        <dbReference type="ARBA" id="ARBA00022692"/>
    </source>
</evidence>
<keyword evidence="3 6" id="KW-0812">Transmembrane</keyword>
<protein>
    <submittedName>
        <fullName evidence="8">Wzz/FepE/Etk N-terminal domain-containing protein</fullName>
    </submittedName>
</protein>
<evidence type="ECO:0000256" key="1">
    <source>
        <dbReference type="ARBA" id="ARBA00004651"/>
    </source>
</evidence>
<dbReference type="Pfam" id="PF02706">
    <property type="entry name" value="Wzz"/>
    <property type="match status" value="1"/>
</dbReference>
<feature type="domain" description="Polysaccharide chain length determinant N-terminal" evidence="7">
    <location>
        <begin position="13"/>
        <end position="94"/>
    </location>
</feature>
<proteinExistence type="predicted"/>
<keyword evidence="2" id="KW-1003">Cell membrane</keyword>
<accession>A0AAW9K026</accession>
<dbReference type="AlphaFoldDB" id="A0AAW9K026"/>
<comment type="subcellular location">
    <subcellularLocation>
        <location evidence="1">Cell membrane</location>
        <topology evidence="1">Multi-pass membrane protein</topology>
    </subcellularLocation>
</comment>